<feature type="domain" description="Pyruvate flavodoxin/ferredoxin oxidoreductase pyrimidine binding" evidence="2">
    <location>
        <begin position="16"/>
        <end position="200"/>
    </location>
</feature>
<dbReference type="InterPro" id="IPR029061">
    <property type="entry name" value="THDP-binding"/>
</dbReference>
<dbReference type="Gene3D" id="3.40.50.920">
    <property type="match status" value="1"/>
</dbReference>
<dbReference type="SUPFAM" id="SSF52922">
    <property type="entry name" value="TK C-terminal domain-like"/>
    <property type="match status" value="1"/>
</dbReference>
<dbReference type="InterPro" id="IPR033412">
    <property type="entry name" value="PFOR_II"/>
</dbReference>
<dbReference type="InterPro" id="IPR052368">
    <property type="entry name" value="2-oxoacid_oxidoreductase"/>
</dbReference>
<dbReference type="Proteomes" id="UP000595917">
    <property type="component" value="Chromosome"/>
</dbReference>
<dbReference type="PANTHER" id="PTHR43088">
    <property type="entry name" value="SUBUNIT OF PYRUVATE:FLAVODOXIN OXIDOREDUCTASE-RELATED"/>
    <property type="match status" value="1"/>
</dbReference>
<dbReference type="RefSeq" id="WP_215627506.1">
    <property type="nucleotide sequence ID" value="NZ_CP067089.2"/>
</dbReference>
<keyword evidence="1" id="KW-0560">Oxidoreductase</keyword>
<gene>
    <name evidence="4" type="primary">vorB</name>
    <name evidence="4" type="ORF">JFL75_04575</name>
</gene>
<dbReference type="Pfam" id="PF01855">
    <property type="entry name" value="POR_N"/>
    <property type="match status" value="1"/>
</dbReference>
<evidence type="ECO:0000259" key="3">
    <source>
        <dbReference type="Pfam" id="PF17147"/>
    </source>
</evidence>
<dbReference type="NCBIfam" id="NF005507">
    <property type="entry name" value="PRK07119.1"/>
    <property type="match status" value="1"/>
</dbReference>
<dbReference type="PANTHER" id="PTHR43088:SF1">
    <property type="entry name" value="SUBUNIT OF PYRUVATE:FLAVODOXIN OXIDOREDUCTASE"/>
    <property type="match status" value="1"/>
</dbReference>
<dbReference type="InterPro" id="IPR002880">
    <property type="entry name" value="Pyrv_Fd/Flavodoxin_OxRdtase_N"/>
</dbReference>
<protein>
    <submittedName>
        <fullName evidence="4">3-methyl-2-oxobutanoate dehydrogenase subunit VorB</fullName>
    </submittedName>
</protein>
<keyword evidence="5" id="KW-1185">Reference proteome</keyword>
<proteinExistence type="predicted"/>
<reference evidence="4" key="1">
    <citation type="submission" date="2021-01" db="EMBL/GenBank/DDBJ databases">
        <title>Description of Breznakiella homolactica.</title>
        <authorList>
            <person name="Song Y."/>
            <person name="Brune A."/>
        </authorList>
    </citation>
    <scope>NUCLEOTIDE SEQUENCE</scope>
    <source>
        <strain evidence="4">RmG30</strain>
    </source>
</reference>
<dbReference type="CDD" id="cd07034">
    <property type="entry name" value="TPP_PYR_PFOR_IOR-alpha_like"/>
    <property type="match status" value="1"/>
</dbReference>
<dbReference type="GO" id="GO:0016491">
    <property type="term" value="F:oxidoreductase activity"/>
    <property type="evidence" value="ECO:0007669"/>
    <property type="project" value="UniProtKB-KW"/>
</dbReference>
<name>A0A7T8BB53_9SPIR</name>
<dbReference type="Pfam" id="PF17147">
    <property type="entry name" value="PFOR_II"/>
    <property type="match status" value="1"/>
</dbReference>
<evidence type="ECO:0000313" key="4">
    <source>
        <dbReference type="EMBL" id="QQO10202.1"/>
    </source>
</evidence>
<dbReference type="Gene3D" id="3.40.50.970">
    <property type="match status" value="1"/>
</dbReference>
<dbReference type="AlphaFoldDB" id="A0A7T8BB53"/>
<sequence>MNSEKRLMKGNDAIAEAAIRAGCTAYFGYPITPQNEIIAYMARHMIDKGRVFIQAESEVAAINMVYGASCAGARAMTSSSSPGVSLKQEGMSYAAGADIPLVLVNVVRGGPGLGSIAPAQSDYFQSTRGGGHGDYRCIVLAPKSVQECADLTYLAFDLADQYRMPAIVLADGMIGQMMEGVTLPPERKLSELPKRDWSVGGMAATHREAIHITSLDLVPAQLEEKTRARFRRYDELKAKETRFEFAGEDADLYMVAYGTSARVALGAKQLAEKEGIKLGLFRPITLFPFPDRELAKIAEKGKPILTVEMSLGQLVEDVKLAVLGKAPVHLLGHSGGVIPTEEEVFAEAKRILGRN</sequence>
<dbReference type="KEGG" id="bhc:JFL75_04575"/>
<dbReference type="SUPFAM" id="SSF52518">
    <property type="entry name" value="Thiamin diphosphate-binding fold (THDP-binding)"/>
    <property type="match status" value="1"/>
</dbReference>
<evidence type="ECO:0000256" key="1">
    <source>
        <dbReference type="ARBA" id="ARBA00023002"/>
    </source>
</evidence>
<evidence type="ECO:0000259" key="2">
    <source>
        <dbReference type="Pfam" id="PF01855"/>
    </source>
</evidence>
<dbReference type="EMBL" id="CP067089">
    <property type="protein sequence ID" value="QQO10202.1"/>
    <property type="molecule type" value="Genomic_DNA"/>
</dbReference>
<dbReference type="InterPro" id="IPR009014">
    <property type="entry name" value="Transketo_C/PFOR_II"/>
</dbReference>
<evidence type="ECO:0000313" key="5">
    <source>
        <dbReference type="Proteomes" id="UP000595917"/>
    </source>
</evidence>
<accession>A0A7T8BB53</accession>
<feature type="domain" description="Pyruvate:ferredoxin oxidoreductase core" evidence="3">
    <location>
        <begin position="250"/>
        <end position="344"/>
    </location>
</feature>
<organism evidence="4 5">
    <name type="scientific">Breznakiella homolactica</name>
    <dbReference type="NCBI Taxonomy" id="2798577"/>
    <lineage>
        <taxon>Bacteria</taxon>
        <taxon>Pseudomonadati</taxon>
        <taxon>Spirochaetota</taxon>
        <taxon>Spirochaetia</taxon>
        <taxon>Spirochaetales</taxon>
        <taxon>Breznakiellaceae</taxon>
        <taxon>Breznakiella</taxon>
    </lineage>
</organism>